<evidence type="ECO:0000313" key="3">
    <source>
        <dbReference type="Proteomes" id="UP000422764"/>
    </source>
</evidence>
<proteinExistence type="predicted"/>
<dbReference type="AlphaFoldDB" id="A0A6I6EVJ6"/>
<sequence>MITELLNKVADITMKSQKITPDIILLEFTVVNACILCEGNEWFLVDTGLESSAEFIIETAEKYFKKNSQPKAIILTHGHFDHIGSVIQLVDKWKVPVYAHELEMPYLTGKKDYAAGDSTVDGGLVAEMSPAFPHNSINLGNSIHPLPSDGSIPAITEWRWIHTPGHTPGHISLFRDKDKVLIVGDAFTTVKQESLLSVLTQRKKVSGPPAYLTTDWKAAETSVKALATLEPSLIIPSHGIPMRGKELNIYLGNLASHFEDIAVPEHGRFVE</sequence>
<dbReference type="CDD" id="cd07721">
    <property type="entry name" value="yflN-like_MBL-fold"/>
    <property type="match status" value="1"/>
</dbReference>
<dbReference type="Pfam" id="PF00753">
    <property type="entry name" value="Lactamase_B"/>
    <property type="match status" value="1"/>
</dbReference>
<gene>
    <name evidence="2" type="ORF">GOM49_15875</name>
</gene>
<feature type="domain" description="Metallo-beta-lactamase" evidence="1">
    <location>
        <begin position="30"/>
        <end position="238"/>
    </location>
</feature>
<dbReference type="SMART" id="SM00849">
    <property type="entry name" value="Lactamase_B"/>
    <property type="match status" value="1"/>
</dbReference>
<keyword evidence="3" id="KW-1185">Reference proteome</keyword>
<dbReference type="PANTHER" id="PTHR42951:SF17">
    <property type="entry name" value="METALLO-BETA-LACTAMASE DOMAIN-CONTAINING PROTEIN"/>
    <property type="match status" value="1"/>
</dbReference>
<dbReference type="PANTHER" id="PTHR42951">
    <property type="entry name" value="METALLO-BETA-LACTAMASE DOMAIN-CONTAINING"/>
    <property type="match status" value="1"/>
</dbReference>
<reference evidence="2 3" key="1">
    <citation type="submission" date="2019-12" db="EMBL/GenBank/DDBJ databases">
        <title>Genome sequenceing of Clostridium bovifaecis.</title>
        <authorList>
            <person name="Yao Y."/>
        </authorList>
    </citation>
    <scope>NUCLEOTIDE SEQUENCE [LARGE SCALE GENOMIC DNA]</scope>
    <source>
        <strain evidence="2 3">BXX</strain>
    </source>
</reference>
<dbReference type="EMBL" id="CP046522">
    <property type="protein sequence ID" value="QGU96373.1"/>
    <property type="molecule type" value="Genomic_DNA"/>
</dbReference>
<dbReference type="InterPro" id="IPR050855">
    <property type="entry name" value="NDM-1-like"/>
</dbReference>
<protein>
    <submittedName>
        <fullName evidence="2">MBL fold metallo-hydrolase</fullName>
    </submittedName>
</protein>
<name>A0A6I6EVJ6_9CLOT</name>
<dbReference type="GO" id="GO:0016787">
    <property type="term" value="F:hydrolase activity"/>
    <property type="evidence" value="ECO:0007669"/>
    <property type="project" value="UniProtKB-KW"/>
</dbReference>
<dbReference type="InterPro" id="IPR001279">
    <property type="entry name" value="Metallo-B-lactamas"/>
</dbReference>
<dbReference type="SUPFAM" id="SSF56281">
    <property type="entry name" value="Metallo-hydrolase/oxidoreductase"/>
    <property type="match status" value="1"/>
</dbReference>
<dbReference type="InterPro" id="IPR036866">
    <property type="entry name" value="RibonucZ/Hydroxyglut_hydro"/>
</dbReference>
<accession>A0A6I6EVJ6</accession>
<keyword evidence="2" id="KW-0378">Hydrolase</keyword>
<evidence type="ECO:0000259" key="1">
    <source>
        <dbReference type="SMART" id="SM00849"/>
    </source>
</evidence>
<dbReference type="Proteomes" id="UP000422764">
    <property type="component" value="Chromosome"/>
</dbReference>
<dbReference type="Gene3D" id="3.60.15.10">
    <property type="entry name" value="Ribonuclease Z/Hydroxyacylglutathione hydrolase-like"/>
    <property type="match status" value="1"/>
</dbReference>
<evidence type="ECO:0000313" key="2">
    <source>
        <dbReference type="EMBL" id="QGU96373.1"/>
    </source>
</evidence>
<organism evidence="2 3">
    <name type="scientific">Clostridium bovifaecis</name>
    <dbReference type="NCBI Taxonomy" id="2184719"/>
    <lineage>
        <taxon>Bacteria</taxon>
        <taxon>Bacillati</taxon>
        <taxon>Bacillota</taxon>
        <taxon>Clostridia</taxon>
        <taxon>Eubacteriales</taxon>
        <taxon>Clostridiaceae</taxon>
        <taxon>Clostridium</taxon>
    </lineage>
</organism>